<organism evidence="2 3">
    <name type="scientific">Actinidia rufa</name>
    <dbReference type="NCBI Taxonomy" id="165716"/>
    <lineage>
        <taxon>Eukaryota</taxon>
        <taxon>Viridiplantae</taxon>
        <taxon>Streptophyta</taxon>
        <taxon>Embryophyta</taxon>
        <taxon>Tracheophyta</taxon>
        <taxon>Spermatophyta</taxon>
        <taxon>Magnoliopsida</taxon>
        <taxon>eudicotyledons</taxon>
        <taxon>Gunneridae</taxon>
        <taxon>Pentapetalae</taxon>
        <taxon>asterids</taxon>
        <taxon>Ericales</taxon>
        <taxon>Actinidiaceae</taxon>
        <taxon>Actinidia</taxon>
    </lineage>
</organism>
<gene>
    <name evidence="2" type="ORF">Acr_24g0005690</name>
</gene>
<protein>
    <submittedName>
        <fullName evidence="2">Uncharacterized protein</fullName>
    </submittedName>
</protein>
<dbReference type="AlphaFoldDB" id="A0A7J0GU70"/>
<sequence length="154" mass="17478">MGESNQSQRRLDGLREFGNKISHEYLITYAHIEESEMGLLRNLWPNRGGPAKGKGQSSFARFVKDQRATTRPVRGQTSDNEATARSVEGQRVTGWPVRGQAGDDEACHTQIELIPRGHREARPVVLKSNFNRSISRTSSVQQPSRRRLVNVRRR</sequence>
<feature type="compositionally biased region" description="Basic residues" evidence="1">
    <location>
        <begin position="144"/>
        <end position="154"/>
    </location>
</feature>
<accession>A0A7J0GU70</accession>
<feature type="region of interest" description="Disordered" evidence="1">
    <location>
        <begin position="62"/>
        <end position="89"/>
    </location>
</feature>
<evidence type="ECO:0000313" key="3">
    <source>
        <dbReference type="Proteomes" id="UP000585474"/>
    </source>
</evidence>
<reference evidence="2 3" key="1">
    <citation type="submission" date="2019-07" db="EMBL/GenBank/DDBJ databases">
        <title>De Novo Assembly of kiwifruit Actinidia rufa.</title>
        <authorList>
            <person name="Sugita-Konishi S."/>
            <person name="Sato K."/>
            <person name="Mori E."/>
            <person name="Abe Y."/>
            <person name="Kisaki G."/>
            <person name="Hamano K."/>
            <person name="Suezawa K."/>
            <person name="Otani M."/>
            <person name="Fukuda T."/>
            <person name="Manabe T."/>
            <person name="Gomi K."/>
            <person name="Tabuchi M."/>
            <person name="Akimitsu K."/>
            <person name="Kataoka I."/>
        </authorList>
    </citation>
    <scope>NUCLEOTIDE SEQUENCE [LARGE SCALE GENOMIC DNA]</scope>
    <source>
        <strain evidence="3">cv. Fuchu</strain>
    </source>
</reference>
<dbReference type="Proteomes" id="UP000585474">
    <property type="component" value="Unassembled WGS sequence"/>
</dbReference>
<name>A0A7J0GU70_9ERIC</name>
<feature type="region of interest" description="Disordered" evidence="1">
    <location>
        <begin position="135"/>
        <end position="154"/>
    </location>
</feature>
<comment type="caution">
    <text evidence="2">The sequence shown here is derived from an EMBL/GenBank/DDBJ whole genome shotgun (WGS) entry which is preliminary data.</text>
</comment>
<evidence type="ECO:0000256" key="1">
    <source>
        <dbReference type="SAM" id="MobiDB-lite"/>
    </source>
</evidence>
<keyword evidence="3" id="KW-1185">Reference proteome</keyword>
<proteinExistence type="predicted"/>
<evidence type="ECO:0000313" key="2">
    <source>
        <dbReference type="EMBL" id="GFZ14379.1"/>
    </source>
</evidence>
<dbReference type="EMBL" id="BJWL01000024">
    <property type="protein sequence ID" value="GFZ14379.1"/>
    <property type="molecule type" value="Genomic_DNA"/>
</dbReference>